<dbReference type="GO" id="GO:0016491">
    <property type="term" value="F:oxidoreductase activity"/>
    <property type="evidence" value="ECO:0007669"/>
    <property type="project" value="InterPro"/>
</dbReference>
<dbReference type="InterPro" id="IPR036291">
    <property type="entry name" value="NAD(P)-bd_dom_sf"/>
</dbReference>
<proteinExistence type="predicted"/>
<dbReference type="InterPro" id="IPR052711">
    <property type="entry name" value="Zinc_ADH-like"/>
</dbReference>
<dbReference type="PANTHER" id="PTHR45033">
    <property type="match status" value="1"/>
</dbReference>
<accession>A0A4U0XW39</accession>
<dbReference type="InterPro" id="IPR011032">
    <property type="entry name" value="GroES-like_sf"/>
</dbReference>
<gene>
    <name evidence="2" type="ORF">B0A55_03460</name>
</gene>
<keyword evidence="3" id="KW-1185">Reference proteome</keyword>
<evidence type="ECO:0000313" key="2">
    <source>
        <dbReference type="EMBL" id="TKA79325.1"/>
    </source>
</evidence>
<feature type="domain" description="Enoyl reductase (ER)" evidence="1">
    <location>
        <begin position="9"/>
        <end position="323"/>
    </location>
</feature>
<dbReference type="SUPFAM" id="SSF51735">
    <property type="entry name" value="NAD(P)-binding Rossmann-fold domains"/>
    <property type="match status" value="1"/>
</dbReference>
<organism evidence="2 3">
    <name type="scientific">Friedmanniomyces simplex</name>
    <dbReference type="NCBI Taxonomy" id="329884"/>
    <lineage>
        <taxon>Eukaryota</taxon>
        <taxon>Fungi</taxon>
        <taxon>Dikarya</taxon>
        <taxon>Ascomycota</taxon>
        <taxon>Pezizomycotina</taxon>
        <taxon>Dothideomycetes</taxon>
        <taxon>Dothideomycetidae</taxon>
        <taxon>Mycosphaerellales</taxon>
        <taxon>Teratosphaeriaceae</taxon>
        <taxon>Friedmanniomyces</taxon>
    </lineage>
</organism>
<comment type="caution">
    <text evidence="2">The sequence shown here is derived from an EMBL/GenBank/DDBJ whole genome shotgun (WGS) entry which is preliminary data.</text>
</comment>
<dbReference type="STRING" id="329884.A0A4U0XW39"/>
<dbReference type="SUPFAM" id="SSF50129">
    <property type="entry name" value="GroES-like"/>
    <property type="match status" value="1"/>
</dbReference>
<dbReference type="AlphaFoldDB" id="A0A4U0XW39"/>
<reference evidence="2 3" key="1">
    <citation type="submission" date="2017-03" db="EMBL/GenBank/DDBJ databases">
        <title>Genomes of endolithic fungi from Antarctica.</title>
        <authorList>
            <person name="Coleine C."/>
            <person name="Masonjones S."/>
            <person name="Stajich J.E."/>
        </authorList>
    </citation>
    <scope>NUCLEOTIDE SEQUENCE [LARGE SCALE GENOMIC DNA]</scope>
    <source>
        <strain evidence="2 3">CCFEE 5184</strain>
    </source>
</reference>
<dbReference type="InterPro" id="IPR013149">
    <property type="entry name" value="ADH-like_C"/>
</dbReference>
<dbReference type="InterPro" id="IPR020843">
    <property type="entry name" value="ER"/>
</dbReference>
<sequence>MANQVWQLTAPGTITLNDLDTPVPKPGPKQALIRIYAAALNPGDNLLATFSDKYPVKAKLGQVLSEPEGDRVVIHSSKWLSGPQENMTFESYAGSTADGMLRRWLVWNDNRLFRAPSHLSLEEASTLFVAGATAYRSLFYGPFRPKAGMTILTEGTGGVSCFAIMFAKAAGMKVIATSSTDEKLEVARKLGADATINYRKTPDWGQEARRLTDGKGVDLVVDVVGGESLLQAMKATRFGGGIAILGLLVDQLTVEINTSDIIGGALTIFGQAGAGSKEVSDELSAFIEKHQLRPQIAQVFEWEEADKALKAMGSLSAPGKIVVKV</sequence>
<dbReference type="Gene3D" id="3.90.180.10">
    <property type="entry name" value="Medium-chain alcohol dehydrogenases, catalytic domain"/>
    <property type="match status" value="1"/>
</dbReference>
<evidence type="ECO:0000259" key="1">
    <source>
        <dbReference type="SMART" id="SM00829"/>
    </source>
</evidence>
<dbReference type="CDD" id="cd08276">
    <property type="entry name" value="MDR7"/>
    <property type="match status" value="1"/>
</dbReference>
<evidence type="ECO:0000313" key="3">
    <source>
        <dbReference type="Proteomes" id="UP000309340"/>
    </source>
</evidence>
<dbReference type="Pfam" id="PF00107">
    <property type="entry name" value="ADH_zinc_N"/>
    <property type="match status" value="1"/>
</dbReference>
<protein>
    <recommendedName>
        <fullName evidence="1">Enoyl reductase (ER) domain-containing protein</fullName>
    </recommendedName>
</protein>
<name>A0A4U0XW39_9PEZI</name>
<dbReference type="SMART" id="SM00829">
    <property type="entry name" value="PKS_ER"/>
    <property type="match status" value="1"/>
</dbReference>
<dbReference type="EMBL" id="NAJQ01000092">
    <property type="protein sequence ID" value="TKA79325.1"/>
    <property type="molecule type" value="Genomic_DNA"/>
</dbReference>
<dbReference type="Proteomes" id="UP000309340">
    <property type="component" value="Unassembled WGS sequence"/>
</dbReference>
<dbReference type="Gene3D" id="3.40.50.720">
    <property type="entry name" value="NAD(P)-binding Rossmann-like Domain"/>
    <property type="match status" value="1"/>
</dbReference>
<dbReference type="OrthoDB" id="3509362at2759"/>
<dbReference type="PANTHER" id="PTHR45033:SF2">
    <property type="entry name" value="ZINC-TYPE ALCOHOL DEHYDROGENASE-LIKE PROTEIN C1773.06C"/>
    <property type="match status" value="1"/>
</dbReference>